<dbReference type="GO" id="GO:0006298">
    <property type="term" value="P:mismatch repair"/>
    <property type="evidence" value="ECO:0007669"/>
    <property type="project" value="InterPro"/>
</dbReference>
<dbReference type="InterPro" id="IPR000432">
    <property type="entry name" value="DNA_mismatch_repair_MutS_C"/>
</dbReference>
<proteinExistence type="predicted"/>
<evidence type="ECO:0000313" key="7">
    <source>
        <dbReference type="Proteomes" id="UP001319200"/>
    </source>
</evidence>
<dbReference type="SUPFAM" id="SSF48334">
    <property type="entry name" value="DNA repair protein MutS, domain III"/>
    <property type="match status" value="1"/>
</dbReference>
<dbReference type="Pfam" id="PF00488">
    <property type="entry name" value="MutS_V"/>
    <property type="match status" value="1"/>
</dbReference>
<dbReference type="Gene3D" id="3.40.50.300">
    <property type="entry name" value="P-loop containing nucleotide triphosphate hydrolases"/>
    <property type="match status" value="1"/>
</dbReference>
<dbReference type="PANTHER" id="PTHR11361:SF99">
    <property type="entry name" value="DNA MISMATCH REPAIR PROTEIN"/>
    <property type="match status" value="1"/>
</dbReference>
<keyword evidence="1" id="KW-0547">Nucleotide-binding</keyword>
<keyword evidence="2" id="KW-0067">ATP-binding</keyword>
<dbReference type="GO" id="GO:0140664">
    <property type="term" value="F:ATP-dependent DNA damage sensor activity"/>
    <property type="evidence" value="ECO:0007669"/>
    <property type="project" value="InterPro"/>
</dbReference>
<sequence>MSREELLSFYADRRSAFASQLQKISTHINIVSNARLLIAIVFVGVLYFGFTYHALLYLLPVLIVVFTVLISRHGKLFQQRQHLQNLVKINQYEQQAAGGDVSAFGTGAEFTDTHHPYAHDLDMFGTGSVFQFVNRCNTLIGKSKFAMRLMNPLLSSDAIVKNQQAIRELSEKTEFRQHFQAAGMEMEELPRDREQLLAWAKEPSFLFGKVAYRIVLTAVPVITLALVAGTFFFSFLRPFAVLTAAFQWAFLGFHIKKVNAFHEYISRKKNILQKYATLLHYLQGERFTSPLMTGLAEKAQNAGSKVQQLASLVHAFDARLNSMTSLFTNSLVLYDLQCVYRLERWKEENATNLDQWLEAASETEVLGSFATYAFNHKQFTYATVEPTLAISAKAMGHPLIAPEECVVNDFQIGNGPSVLIVTGANMAGKSTFLRTLGVNIVLALNGAPVFAKEFRCPIIHLRTGMRTADSLKDHQSYFYAELDRLKGIMDELRQDVPLLILLDEILKGTNSTDKQAGSIALVKQLTPHPCLAIIATHDLALGTLEEEFPEHIRNYCFEANIENDQLSFDYKLKPGLAQKMNATFLMKKMGIIPA</sequence>
<keyword evidence="4" id="KW-1133">Transmembrane helix</keyword>
<dbReference type="GO" id="GO:0005829">
    <property type="term" value="C:cytosol"/>
    <property type="evidence" value="ECO:0007669"/>
    <property type="project" value="TreeGrafter"/>
</dbReference>
<keyword evidence="4" id="KW-0812">Transmembrane</keyword>
<dbReference type="GO" id="GO:0005524">
    <property type="term" value="F:ATP binding"/>
    <property type="evidence" value="ECO:0007669"/>
    <property type="project" value="UniProtKB-KW"/>
</dbReference>
<keyword evidence="7" id="KW-1185">Reference proteome</keyword>
<accession>A0AAP2DLK7</accession>
<dbReference type="CDD" id="cd03283">
    <property type="entry name" value="ABC_MutS-like"/>
    <property type="match status" value="1"/>
</dbReference>
<dbReference type="AlphaFoldDB" id="A0AAP2DLK7"/>
<evidence type="ECO:0000259" key="5">
    <source>
        <dbReference type="SMART" id="SM00534"/>
    </source>
</evidence>
<keyword evidence="4" id="KW-0472">Membrane</keyword>
<evidence type="ECO:0000256" key="4">
    <source>
        <dbReference type="SAM" id="Phobius"/>
    </source>
</evidence>
<feature type="transmembrane region" description="Helical" evidence="4">
    <location>
        <begin position="210"/>
        <end position="233"/>
    </location>
</feature>
<feature type="transmembrane region" description="Helical" evidence="4">
    <location>
        <begin position="54"/>
        <end position="71"/>
    </location>
</feature>
<evidence type="ECO:0000256" key="2">
    <source>
        <dbReference type="ARBA" id="ARBA00022840"/>
    </source>
</evidence>
<gene>
    <name evidence="6" type="ORF">KK083_09795</name>
</gene>
<dbReference type="Gene3D" id="1.10.1420.10">
    <property type="match status" value="1"/>
</dbReference>
<dbReference type="SUPFAM" id="SSF52540">
    <property type="entry name" value="P-loop containing nucleoside triphosphate hydrolases"/>
    <property type="match status" value="1"/>
</dbReference>
<dbReference type="PANTHER" id="PTHR11361">
    <property type="entry name" value="DNA MISMATCH REPAIR PROTEIN MUTS FAMILY MEMBER"/>
    <property type="match status" value="1"/>
</dbReference>
<dbReference type="InterPro" id="IPR045076">
    <property type="entry name" value="MutS"/>
</dbReference>
<evidence type="ECO:0000256" key="3">
    <source>
        <dbReference type="ARBA" id="ARBA00023125"/>
    </source>
</evidence>
<dbReference type="InterPro" id="IPR036187">
    <property type="entry name" value="DNA_mismatch_repair_MutS_sf"/>
</dbReference>
<name>A0AAP2DLK7_9BACT</name>
<dbReference type="EMBL" id="JAHESF010000008">
    <property type="protein sequence ID" value="MBT1697167.1"/>
    <property type="molecule type" value="Genomic_DNA"/>
</dbReference>
<dbReference type="GO" id="GO:0030983">
    <property type="term" value="F:mismatched DNA binding"/>
    <property type="evidence" value="ECO:0007669"/>
    <property type="project" value="InterPro"/>
</dbReference>
<dbReference type="InterPro" id="IPR027417">
    <property type="entry name" value="P-loop_NTPase"/>
</dbReference>
<reference evidence="6 7" key="1">
    <citation type="submission" date="2021-05" db="EMBL/GenBank/DDBJ databases">
        <title>A Polyphasic approach of four new species of the genus Ohtaekwangia: Ohtaekwangia histidinii sp. nov., Ohtaekwangia cretensis sp. nov., Ohtaekwangia indiensis sp. nov., Ohtaekwangia reichenbachii sp. nov. from diverse environment.</title>
        <authorList>
            <person name="Octaviana S."/>
        </authorList>
    </citation>
    <scope>NUCLEOTIDE SEQUENCE [LARGE SCALE GENOMIC DNA]</scope>
    <source>
        <strain evidence="6 7">PWU4</strain>
    </source>
</reference>
<dbReference type="RefSeq" id="WP_254162955.1">
    <property type="nucleotide sequence ID" value="NZ_JAHESF010000008.1"/>
</dbReference>
<keyword evidence="3" id="KW-0238">DNA-binding</keyword>
<dbReference type="Proteomes" id="UP001319200">
    <property type="component" value="Unassembled WGS sequence"/>
</dbReference>
<evidence type="ECO:0000313" key="6">
    <source>
        <dbReference type="EMBL" id="MBT1697167.1"/>
    </source>
</evidence>
<organism evidence="6 7">
    <name type="scientific">Chryseosolibacter histidini</name>
    <dbReference type="NCBI Taxonomy" id="2782349"/>
    <lineage>
        <taxon>Bacteria</taxon>
        <taxon>Pseudomonadati</taxon>
        <taxon>Bacteroidota</taxon>
        <taxon>Cytophagia</taxon>
        <taxon>Cytophagales</taxon>
        <taxon>Chryseotaleaceae</taxon>
        <taxon>Chryseosolibacter</taxon>
    </lineage>
</organism>
<evidence type="ECO:0000256" key="1">
    <source>
        <dbReference type="ARBA" id="ARBA00022741"/>
    </source>
</evidence>
<feature type="domain" description="DNA mismatch repair proteins mutS family" evidence="5">
    <location>
        <begin position="416"/>
        <end position="594"/>
    </location>
</feature>
<feature type="transmembrane region" description="Helical" evidence="4">
    <location>
        <begin position="30"/>
        <end position="48"/>
    </location>
</feature>
<dbReference type="SMART" id="SM00534">
    <property type="entry name" value="MUTSac"/>
    <property type="match status" value="1"/>
</dbReference>
<comment type="caution">
    <text evidence="6">The sequence shown here is derived from an EMBL/GenBank/DDBJ whole genome shotgun (WGS) entry which is preliminary data.</text>
</comment>
<protein>
    <recommendedName>
        <fullName evidence="5">DNA mismatch repair proteins mutS family domain-containing protein</fullName>
    </recommendedName>
</protein>